<name>M2YR69_PSEFD</name>
<reference evidence="2 3" key="1">
    <citation type="journal article" date="2012" name="PLoS Pathog.">
        <title>Diverse lifestyles and strategies of plant pathogenesis encoded in the genomes of eighteen Dothideomycetes fungi.</title>
        <authorList>
            <person name="Ohm R.A."/>
            <person name="Feau N."/>
            <person name="Henrissat B."/>
            <person name="Schoch C.L."/>
            <person name="Horwitz B.A."/>
            <person name="Barry K.W."/>
            <person name="Condon B.J."/>
            <person name="Copeland A.C."/>
            <person name="Dhillon B."/>
            <person name="Glaser F."/>
            <person name="Hesse C.N."/>
            <person name="Kosti I."/>
            <person name="LaButti K."/>
            <person name="Lindquist E.A."/>
            <person name="Lucas S."/>
            <person name="Salamov A.A."/>
            <person name="Bradshaw R.E."/>
            <person name="Ciuffetti L."/>
            <person name="Hamelin R.C."/>
            <person name="Kema G.H.J."/>
            <person name="Lawrence C."/>
            <person name="Scott J.A."/>
            <person name="Spatafora J.W."/>
            <person name="Turgeon B.G."/>
            <person name="de Wit P.J.G.M."/>
            <person name="Zhong S."/>
            <person name="Goodwin S.B."/>
            <person name="Grigoriev I.V."/>
        </authorList>
    </citation>
    <scope>NUCLEOTIDE SEQUENCE [LARGE SCALE GENOMIC DNA]</scope>
    <source>
        <strain evidence="2 3">CIRAD86</strain>
    </source>
</reference>
<evidence type="ECO:0000313" key="3">
    <source>
        <dbReference type="Proteomes" id="UP000016932"/>
    </source>
</evidence>
<dbReference type="HOGENOM" id="CLU_647457_0_0_1"/>
<dbReference type="KEGG" id="pfj:MYCFIDRAFT_177169"/>
<dbReference type="VEuPathDB" id="FungiDB:MYCFIDRAFT_177169"/>
<protein>
    <submittedName>
        <fullName evidence="2">Uncharacterized protein</fullName>
    </submittedName>
</protein>
<dbReference type="AlphaFoldDB" id="M2YR69"/>
<keyword evidence="3" id="KW-1185">Reference proteome</keyword>
<accession>M2YR69</accession>
<evidence type="ECO:0000313" key="2">
    <source>
        <dbReference type="EMBL" id="EME80200.1"/>
    </source>
</evidence>
<sequence length="424" mass="48533">MNADSQRVNQGDPKLTDSVGRLARDIATSKGHVNIVAVIDQHAAIMLYMSSVQWHRPLKASKQACARLRLNEEQRKLNHTKPRELYRPTESMTEESVYDRQIVPNLISGCRTASSEFKLGGSPLGIRHEYKYFQQYWLRLVRNGNSAGRHPTARLTQNSKLLFELHRTIHTSTMKYTLSLIVLSAFFASATPTPDDLIRRDGPCFHEDWGPGCCDKLKPHSLLLANGDTSTPSPSLLLLFRSRKHWAFHSAIRALAPPDQLKRFNEIDGYIEALQWLVGSIWLISGKRTRILVEDTSFRKLDLPVRLRRIFFARSLSDDSIPCYDPVLWHDGLIAHVETIFFESLTVADMIQLLGLHVTIQLLRRRDDIPAIRVRMLTDVAHIITWRHEHEDCDVKPHFRQARRASRLRANDDVRHPSAQGTAP</sequence>
<organism evidence="2 3">
    <name type="scientific">Pseudocercospora fijiensis (strain CIRAD86)</name>
    <name type="common">Black leaf streak disease fungus</name>
    <name type="synonym">Mycosphaerella fijiensis</name>
    <dbReference type="NCBI Taxonomy" id="383855"/>
    <lineage>
        <taxon>Eukaryota</taxon>
        <taxon>Fungi</taxon>
        <taxon>Dikarya</taxon>
        <taxon>Ascomycota</taxon>
        <taxon>Pezizomycotina</taxon>
        <taxon>Dothideomycetes</taxon>
        <taxon>Dothideomycetidae</taxon>
        <taxon>Mycosphaerellales</taxon>
        <taxon>Mycosphaerellaceae</taxon>
        <taxon>Pseudocercospora</taxon>
    </lineage>
</organism>
<feature type="region of interest" description="Disordered" evidence="1">
    <location>
        <begin position="404"/>
        <end position="424"/>
    </location>
</feature>
<dbReference type="RefSeq" id="XP_007929224.1">
    <property type="nucleotide sequence ID" value="XM_007931033.1"/>
</dbReference>
<gene>
    <name evidence="2" type="ORF">MYCFIDRAFT_177169</name>
</gene>
<dbReference type="GeneID" id="19333703"/>
<dbReference type="EMBL" id="KB446561">
    <property type="protein sequence ID" value="EME80200.1"/>
    <property type="molecule type" value="Genomic_DNA"/>
</dbReference>
<proteinExistence type="predicted"/>
<dbReference type="Proteomes" id="UP000016932">
    <property type="component" value="Unassembled WGS sequence"/>
</dbReference>
<evidence type="ECO:0000256" key="1">
    <source>
        <dbReference type="SAM" id="MobiDB-lite"/>
    </source>
</evidence>